<dbReference type="Gene3D" id="3.30.200.20">
    <property type="entry name" value="Phosphorylase Kinase, domain 1"/>
    <property type="match status" value="1"/>
</dbReference>
<keyword evidence="8 19" id="KW-0067">ATP-binding</keyword>
<sequence length="650" mass="72854">MPSTPSPLRSLSGMADPEWQEYLEELLNTPALIERFDDGGLGVDASTSLAGAEPSTNAVVTAQSDDLLLKLLFASFAEYMCHLIGGEQKVQLFSFISNALLKSRLVPPVIVSEEMSSVRETYRLALHNLFTKAVEAIDPADRPAGVRVAASANAKHIALPRKICLNATSRFPVAEPELFPSRYSRDFEELAVLGKGGFGQVFKARCRIDSCDYAIKKIFFNANDAGLCFRVLREVRLLAKLNHPNVVRYYGAWFEVDSSVAARRRSRQFSDRSDRVKIEEIGGSDEESNTNAHHSLADSLRRSVSTPSISFANSDDHHLSLRSANDFDDSQSNPGKITQQPVRNKFWTRGDAASGSSSSEEEQEKSRARGDKAELAVVHTNEWELFATVRELSTRRFPVVYMQMELCSRTLKDYLTERNARLSEDDDHLFDVVDTTFNRRILHQVIKAVDYIHSSGIIHRDIKPSNIFLRQVEGKEYVLLGDFGLACSDQGRDASDDAFDPTLPDHPGETSKHTVGVGTYTYSAPEQLSSKTYGSKVDIFSVGVVAFEMYYPFRTYMEKIHNIMEVRNGMIPPVFQKRWPSVAETVLQMVQANAQLRPSAKQLLQETVVTQERSVAGLEERLRLQAEEINRLKELLQRRLKPDSSASDSL</sequence>
<dbReference type="PROSITE" id="PS00108">
    <property type="entry name" value="PROTEIN_KINASE_ST"/>
    <property type="match status" value="1"/>
</dbReference>
<protein>
    <recommendedName>
        <fullName evidence="13">Eukaryotic translation initiation factor 2-alpha kinase 1</fullName>
        <ecNumber evidence="1">2.7.11.1</ecNumber>
    </recommendedName>
    <alternativeName>
        <fullName evidence="15">Heme-regulated eukaryotic initiation factor eIF-2-alpha kinase</fullName>
    </alternativeName>
    <alternativeName>
        <fullName evidence="14">Hemin-sensitive initiation factor 2-alpha kinase</fullName>
    </alternativeName>
</protein>
<feature type="binding site" evidence="19">
    <location>
        <position position="217"/>
    </location>
    <ligand>
        <name>ATP</name>
        <dbReference type="ChEBI" id="CHEBI:30616"/>
    </ligand>
</feature>
<keyword evidence="20" id="KW-0175">Coiled coil</keyword>
<evidence type="ECO:0000256" key="14">
    <source>
        <dbReference type="ARBA" id="ARBA00042456"/>
    </source>
</evidence>
<keyword evidence="9" id="KW-0832">Ubl conjugation</keyword>
<evidence type="ECO:0000256" key="3">
    <source>
        <dbReference type="ARBA" id="ARBA00022553"/>
    </source>
</evidence>
<evidence type="ECO:0000256" key="21">
    <source>
        <dbReference type="SAM" id="MobiDB-lite"/>
    </source>
</evidence>
<dbReference type="InterPro" id="IPR050339">
    <property type="entry name" value="CC_SR_Kinase"/>
</dbReference>
<dbReference type="Gene3D" id="1.10.510.10">
    <property type="entry name" value="Transferase(Phosphotransferase) domain 1"/>
    <property type="match status" value="1"/>
</dbReference>
<dbReference type="WBParaSite" id="PSAMB.scaffold6932size8569.g29347.t1">
    <property type="protein sequence ID" value="PSAMB.scaffold6932size8569.g29347.t1"/>
    <property type="gene ID" value="PSAMB.scaffold6932size8569.g29347"/>
</dbReference>
<keyword evidence="4" id="KW-0808">Transferase</keyword>
<dbReference type="GO" id="GO:0017148">
    <property type="term" value="P:negative regulation of translation"/>
    <property type="evidence" value="ECO:0007669"/>
    <property type="project" value="UniProtKB-KW"/>
</dbReference>
<feature type="region of interest" description="Disordered" evidence="21">
    <location>
        <begin position="322"/>
        <end position="372"/>
    </location>
</feature>
<keyword evidence="6 19" id="KW-0547">Nucleotide-binding</keyword>
<evidence type="ECO:0000256" key="1">
    <source>
        <dbReference type="ARBA" id="ARBA00012513"/>
    </source>
</evidence>
<evidence type="ECO:0000256" key="19">
    <source>
        <dbReference type="PROSITE-ProRule" id="PRU10141"/>
    </source>
</evidence>
<dbReference type="PANTHER" id="PTHR11042:SF160">
    <property type="entry name" value="EUKARYOTIC TRANSLATION INITIATION FACTOR 2-ALPHA KINASE 1"/>
    <property type="match status" value="1"/>
</dbReference>
<dbReference type="InterPro" id="IPR000719">
    <property type="entry name" value="Prot_kinase_dom"/>
</dbReference>
<evidence type="ECO:0000256" key="4">
    <source>
        <dbReference type="ARBA" id="ARBA00022679"/>
    </source>
</evidence>
<evidence type="ECO:0000256" key="20">
    <source>
        <dbReference type="SAM" id="Coils"/>
    </source>
</evidence>
<accession>A0A914X821</accession>
<comment type="catalytic activity">
    <reaction evidence="17">
        <text>L-threonyl-[protein] + ATP = O-phospho-L-threonyl-[protein] + ADP + H(+)</text>
        <dbReference type="Rhea" id="RHEA:46608"/>
        <dbReference type="Rhea" id="RHEA-COMP:11060"/>
        <dbReference type="Rhea" id="RHEA-COMP:11605"/>
        <dbReference type="ChEBI" id="CHEBI:15378"/>
        <dbReference type="ChEBI" id="CHEBI:30013"/>
        <dbReference type="ChEBI" id="CHEBI:30616"/>
        <dbReference type="ChEBI" id="CHEBI:61977"/>
        <dbReference type="ChEBI" id="CHEBI:456216"/>
        <dbReference type="EC" id="2.7.11.1"/>
    </reaction>
    <physiologicalReaction direction="left-to-right" evidence="17">
        <dbReference type="Rhea" id="RHEA:46609"/>
    </physiologicalReaction>
</comment>
<comment type="catalytic activity">
    <reaction evidence="18">
        <text>L-seryl-[protein] + ATP = O-phospho-L-seryl-[protein] + ADP + H(+)</text>
        <dbReference type="Rhea" id="RHEA:17989"/>
        <dbReference type="Rhea" id="RHEA-COMP:9863"/>
        <dbReference type="Rhea" id="RHEA-COMP:11604"/>
        <dbReference type="ChEBI" id="CHEBI:15378"/>
        <dbReference type="ChEBI" id="CHEBI:29999"/>
        <dbReference type="ChEBI" id="CHEBI:30616"/>
        <dbReference type="ChEBI" id="CHEBI:83421"/>
        <dbReference type="ChEBI" id="CHEBI:456216"/>
        <dbReference type="EC" id="2.7.11.1"/>
    </reaction>
    <physiologicalReaction direction="left-to-right" evidence="18">
        <dbReference type="Rhea" id="RHEA:17990"/>
    </physiologicalReaction>
</comment>
<organism evidence="23 24">
    <name type="scientific">Plectus sambesii</name>
    <dbReference type="NCBI Taxonomy" id="2011161"/>
    <lineage>
        <taxon>Eukaryota</taxon>
        <taxon>Metazoa</taxon>
        <taxon>Ecdysozoa</taxon>
        <taxon>Nematoda</taxon>
        <taxon>Chromadorea</taxon>
        <taxon>Plectida</taxon>
        <taxon>Plectina</taxon>
        <taxon>Plectoidea</taxon>
        <taxon>Plectidae</taxon>
        <taxon>Plectus</taxon>
    </lineage>
</organism>
<evidence type="ECO:0000256" key="16">
    <source>
        <dbReference type="ARBA" id="ARBA00046654"/>
    </source>
</evidence>
<evidence type="ECO:0000256" key="12">
    <source>
        <dbReference type="ARBA" id="ARBA00037982"/>
    </source>
</evidence>
<evidence type="ECO:0000256" key="8">
    <source>
        <dbReference type="ARBA" id="ARBA00022840"/>
    </source>
</evidence>
<keyword evidence="3" id="KW-0597">Phosphoprotein</keyword>
<evidence type="ECO:0000259" key="22">
    <source>
        <dbReference type="PROSITE" id="PS50011"/>
    </source>
</evidence>
<evidence type="ECO:0000256" key="10">
    <source>
        <dbReference type="ARBA" id="ARBA00023157"/>
    </source>
</evidence>
<dbReference type="PROSITE" id="PS50011">
    <property type="entry name" value="PROTEIN_KINASE_DOM"/>
    <property type="match status" value="1"/>
</dbReference>
<feature type="domain" description="Protein kinase" evidence="22">
    <location>
        <begin position="187"/>
        <end position="609"/>
    </location>
</feature>
<evidence type="ECO:0000313" key="24">
    <source>
        <dbReference type="WBParaSite" id="PSAMB.scaffold6932size8569.g29347.t1"/>
    </source>
</evidence>
<evidence type="ECO:0000256" key="5">
    <source>
        <dbReference type="ARBA" id="ARBA00022737"/>
    </source>
</evidence>
<dbReference type="InterPro" id="IPR011009">
    <property type="entry name" value="Kinase-like_dom_sf"/>
</dbReference>
<dbReference type="CDD" id="cd13996">
    <property type="entry name" value="STKc_EIF2AK"/>
    <property type="match status" value="1"/>
</dbReference>
<dbReference type="InterPro" id="IPR008271">
    <property type="entry name" value="Ser/Thr_kinase_AS"/>
</dbReference>
<keyword evidence="11" id="KW-0652">Protein synthesis inhibitor</keyword>
<feature type="region of interest" description="Disordered" evidence="21">
    <location>
        <begin position="280"/>
        <end position="299"/>
    </location>
</feature>
<dbReference type="GO" id="GO:0005524">
    <property type="term" value="F:ATP binding"/>
    <property type="evidence" value="ECO:0007669"/>
    <property type="project" value="UniProtKB-UniRule"/>
</dbReference>
<name>A0A914X821_9BILA</name>
<dbReference type="GO" id="GO:0004694">
    <property type="term" value="F:eukaryotic translation initiation factor 2alpha kinase activity"/>
    <property type="evidence" value="ECO:0007669"/>
    <property type="project" value="TreeGrafter"/>
</dbReference>
<feature type="compositionally biased region" description="Polar residues" evidence="21">
    <location>
        <begin position="330"/>
        <end position="342"/>
    </location>
</feature>
<dbReference type="SMART" id="SM00220">
    <property type="entry name" value="S_TKc"/>
    <property type="match status" value="1"/>
</dbReference>
<evidence type="ECO:0000256" key="13">
    <source>
        <dbReference type="ARBA" id="ARBA00040433"/>
    </source>
</evidence>
<keyword evidence="5" id="KW-0677">Repeat</keyword>
<feature type="coiled-coil region" evidence="20">
    <location>
        <begin position="601"/>
        <end position="639"/>
    </location>
</feature>
<dbReference type="InterPro" id="IPR054521">
    <property type="entry name" value="HRI2_3H"/>
</dbReference>
<evidence type="ECO:0000256" key="11">
    <source>
        <dbReference type="ARBA" id="ARBA00023193"/>
    </source>
</evidence>
<evidence type="ECO:0000256" key="9">
    <source>
        <dbReference type="ARBA" id="ARBA00022843"/>
    </source>
</evidence>
<dbReference type="PANTHER" id="PTHR11042">
    <property type="entry name" value="EUKARYOTIC TRANSLATION INITIATION FACTOR 2-ALPHA KINASE EIF2-ALPHA KINASE -RELATED"/>
    <property type="match status" value="1"/>
</dbReference>
<dbReference type="SUPFAM" id="SSF56112">
    <property type="entry name" value="Protein kinase-like (PK-like)"/>
    <property type="match status" value="1"/>
</dbReference>
<evidence type="ECO:0000256" key="7">
    <source>
        <dbReference type="ARBA" id="ARBA00022777"/>
    </source>
</evidence>
<keyword evidence="10" id="KW-1015">Disulfide bond</keyword>
<evidence type="ECO:0000256" key="15">
    <source>
        <dbReference type="ARBA" id="ARBA00042914"/>
    </source>
</evidence>
<proteinExistence type="inferred from homology"/>
<comment type="similarity">
    <text evidence="12">Belongs to the protein kinase superfamily. Ser/Thr protein kinase family. GCN2 subfamily.</text>
</comment>
<dbReference type="Pfam" id="PF00069">
    <property type="entry name" value="Pkinase"/>
    <property type="match status" value="2"/>
</dbReference>
<keyword evidence="2" id="KW-0723">Serine/threonine-protein kinase</keyword>
<keyword evidence="7" id="KW-0418">Kinase</keyword>
<dbReference type="PROSITE" id="PS00107">
    <property type="entry name" value="PROTEIN_KINASE_ATP"/>
    <property type="match status" value="1"/>
</dbReference>
<dbReference type="GO" id="GO:0005634">
    <property type="term" value="C:nucleus"/>
    <property type="evidence" value="ECO:0007669"/>
    <property type="project" value="TreeGrafter"/>
</dbReference>
<keyword evidence="23" id="KW-1185">Reference proteome</keyword>
<dbReference type="Pfam" id="PF22949">
    <property type="entry name" value="HRI2_3H"/>
    <property type="match status" value="1"/>
</dbReference>
<reference evidence="24" key="1">
    <citation type="submission" date="2022-11" db="UniProtKB">
        <authorList>
            <consortium name="WormBaseParasite"/>
        </authorList>
    </citation>
    <scope>IDENTIFICATION</scope>
</reference>
<evidence type="ECO:0000256" key="17">
    <source>
        <dbReference type="ARBA" id="ARBA00048659"/>
    </source>
</evidence>
<evidence type="ECO:0000313" key="23">
    <source>
        <dbReference type="Proteomes" id="UP000887566"/>
    </source>
</evidence>
<dbReference type="EC" id="2.7.11.1" evidence="1"/>
<comment type="subunit">
    <text evidence="16">Synthesized in an inactive form that binds to the N-terminal domain of CDC37. Has to be associated with a multiprotein complex containing Hsp90, CDC37 and PPP5C for maturation and activation by autophosphorylation. The phosphatase PPP5C modulates this activation. Homodimer; homodimerizes in presence of heme, forming a disulfide-linked inactive homodimer. Interacts with DELE1; binds both to full-length DELE1 and processed form of DELE1 (S-DELE1) in response to stress, leading to activate its protein kinase activity and trigger the integrated stress response (ISR).</text>
</comment>
<dbReference type="GO" id="GO:0005737">
    <property type="term" value="C:cytoplasm"/>
    <property type="evidence" value="ECO:0007669"/>
    <property type="project" value="TreeGrafter"/>
</dbReference>
<dbReference type="AlphaFoldDB" id="A0A914X821"/>
<dbReference type="Proteomes" id="UP000887566">
    <property type="component" value="Unplaced"/>
</dbReference>
<dbReference type="InterPro" id="IPR017441">
    <property type="entry name" value="Protein_kinase_ATP_BS"/>
</dbReference>
<evidence type="ECO:0000256" key="18">
    <source>
        <dbReference type="ARBA" id="ARBA00048977"/>
    </source>
</evidence>
<evidence type="ECO:0000256" key="6">
    <source>
        <dbReference type="ARBA" id="ARBA00022741"/>
    </source>
</evidence>
<evidence type="ECO:0000256" key="2">
    <source>
        <dbReference type="ARBA" id="ARBA00022527"/>
    </source>
</evidence>